<dbReference type="RefSeq" id="XP_007377989.1">
    <property type="nucleotide sequence ID" value="XM_007377927.1"/>
</dbReference>
<reference evidence="1 2" key="1">
    <citation type="journal article" date="2011" name="Proc. Natl. Acad. Sci. U.S.A.">
        <title>Comparative genomics of xylose-fermenting fungi for enhanced biofuel production.</title>
        <authorList>
            <person name="Wohlbach D.J."/>
            <person name="Kuo A."/>
            <person name="Sato T.K."/>
            <person name="Potts K.M."/>
            <person name="Salamov A.A."/>
            <person name="LaButti K.M."/>
            <person name="Sun H."/>
            <person name="Clum A."/>
            <person name="Pangilinan J.L."/>
            <person name="Lindquist E.A."/>
            <person name="Lucas S."/>
            <person name="Lapidus A."/>
            <person name="Jin M."/>
            <person name="Gunawan C."/>
            <person name="Balan V."/>
            <person name="Dale B.E."/>
            <person name="Jeffries T.W."/>
            <person name="Zinkel R."/>
            <person name="Barry K.W."/>
            <person name="Grigoriev I.V."/>
            <person name="Gasch A.P."/>
        </authorList>
    </citation>
    <scope>NUCLEOTIDE SEQUENCE [LARGE SCALE GENOMIC DNA]</scope>
    <source>
        <strain evidence="2">NRRL Y-27907 / 11-Y1</strain>
    </source>
</reference>
<keyword evidence="2" id="KW-1185">Reference proteome</keyword>
<dbReference type="PANTHER" id="PTHR35802:SF1">
    <property type="entry name" value="PROTEASE SYNTHASE AND SPORULATION PROTEIN PAI 2"/>
    <property type="match status" value="1"/>
</dbReference>
<evidence type="ECO:0008006" key="3">
    <source>
        <dbReference type="Google" id="ProtNLM"/>
    </source>
</evidence>
<dbReference type="STRING" id="619300.G3AVQ8"/>
<dbReference type="eggNOG" id="ENOG502S5C8">
    <property type="taxonomic scope" value="Eukaryota"/>
</dbReference>
<dbReference type="EMBL" id="GL996506">
    <property type="protein sequence ID" value="EGW30223.1"/>
    <property type="molecule type" value="Genomic_DNA"/>
</dbReference>
<dbReference type="InterPro" id="IPR012349">
    <property type="entry name" value="Split_barrel_FMN-bd"/>
</dbReference>
<evidence type="ECO:0000313" key="1">
    <source>
        <dbReference type="EMBL" id="EGW30223.1"/>
    </source>
</evidence>
<dbReference type="InParanoid" id="G3AVQ8"/>
<dbReference type="AlphaFoldDB" id="G3AVQ8"/>
<gene>
    <name evidence="1" type="ORF">SPAPADRAFT_63842</name>
</gene>
<dbReference type="FunCoup" id="G3AVQ8">
    <property type="interactions" value="17"/>
</dbReference>
<dbReference type="HOGENOM" id="CLU_065853_0_1_1"/>
<accession>G3AVQ8</accession>
<proteinExistence type="predicted"/>
<dbReference type="PANTHER" id="PTHR35802">
    <property type="entry name" value="PROTEASE SYNTHASE AND SPORULATION PROTEIN PAI 2"/>
    <property type="match status" value="1"/>
</dbReference>
<dbReference type="Proteomes" id="UP000000709">
    <property type="component" value="Unassembled WGS sequence"/>
</dbReference>
<organism evidence="2">
    <name type="scientific">Spathaspora passalidarum (strain NRRL Y-27907 / 11-Y1)</name>
    <dbReference type="NCBI Taxonomy" id="619300"/>
    <lineage>
        <taxon>Eukaryota</taxon>
        <taxon>Fungi</taxon>
        <taxon>Dikarya</taxon>
        <taxon>Ascomycota</taxon>
        <taxon>Saccharomycotina</taxon>
        <taxon>Pichiomycetes</taxon>
        <taxon>Debaryomycetaceae</taxon>
        <taxon>Spathaspora</taxon>
    </lineage>
</organism>
<evidence type="ECO:0000313" key="2">
    <source>
        <dbReference type="Proteomes" id="UP000000709"/>
    </source>
</evidence>
<protein>
    <recommendedName>
        <fullName evidence="3">Transcriptional regulator</fullName>
    </recommendedName>
</protein>
<dbReference type="PIRSF" id="PIRSF010372">
    <property type="entry name" value="PaiB"/>
    <property type="match status" value="1"/>
</dbReference>
<dbReference type="KEGG" id="spaa:SPAPADRAFT_63842"/>
<name>G3AVQ8_SPAPN</name>
<dbReference type="Gene3D" id="2.30.110.10">
    <property type="entry name" value="Electron Transport, Fmn-binding Protein, Chain A"/>
    <property type="match status" value="1"/>
</dbReference>
<dbReference type="SUPFAM" id="SSF50475">
    <property type="entry name" value="FMN-binding split barrel"/>
    <property type="match status" value="1"/>
</dbReference>
<dbReference type="Pfam" id="PF04299">
    <property type="entry name" value="FMN_bind_2"/>
    <property type="match status" value="1"/>
</dbReference>
<dbReference type="InterPro" id="IPR007396">
    <property type="entry name" value="TR_PAI2-type"/>
</dbReference>
<dbReference type="OMA" id="AKANPQW"/>
<sequence length="218" mass="25052">MYIPKNYLEENWEQVEYLVKKYPLGTVITTAEDGTIIANHIPFFLRQDEETGKKYLIAHMAKANHQLPTLRAYENVLVVFQSQDTYITPNYYPGKQETHKYVPTWDFACAHIYGNSRIVDDADFVRDQITRLTNQQEAGKPDAWKVSDAPEGFLRAMQKAITGLEIEITRTECKYKMEQKMKKPDIEGVIEGLGNDGQEAIKNLAIDANKRYDAKKAI</sequence>
<dbReference type="OrthoDB" id="2101473at2759"/>
<dbReference type="GeneID" id="18874939"/>